<keyword evidence="1" id="KW-1133">Transmembrane helix</keyword>
<evidence type="ECO:0000256" key="1">
    <source>
        <dbReference type="SAM" id="Phobius"/>
    </source>
</evidence>
<protein>
    <submittedName>
        <fullName evidence="2">Uncharacterized protein</fullName>
    </submittedName>
</protein>
<reference evidence="2 3" key="1">
    <citation type="submission" date="2020-03" db="EMBL/GenBank/DDBJ databases">
        <title>Draft Genome Sequence of Cudoniella acicularis.</title>
        <authorList>
            <person name="Buettner E."/>
            <person name="Kellner H."/>
        </authorList>
    </citation>
    <scope>NUCLEOTIDE SEQUENCE [LARGE SCALE GENOMIC DNA]</scope>
    <source>
        <strain evidence="2 3">DSM 108380</strain>
    </source>
</reference>
<name>A0A8H4VZA6_9HELO</name>
<keyword evidence="3" id="KW-1185">Reference proteome</keyword>
<dbReference type="AlphaFoldDB" id="A0A8H4VZA6"/>
<organism evidence="2 3">
    <name type="scientific">Cudoniella acicularis</name>
    <dbReference type="NCBI Taxonomy" id="354080"/>
    <lineage>
        <taxon>Eukaryota</taxon>
        <taxon>Fungi</taxon>
        <taxon>Dikarya</taxon>
        <taxon>Ascomycota</taxon>
        <taxon>Pezizomycotina</taxon>
        <taxon>Leotiomycetes</taxon>
        <taxon>Helotiales</taxon>
        <taxon>Tricladiaceae</taxon>
        <taxon>Cudoniella</taxon>
    </lineage>
</organism>
<comment type="caution">
    <text evidence="2">The sequence shown here is derived from an EMBL/GenBank/DDBJ whole genome shotgun (WGS) entry which is preliminary data.</text>
</comment>
<evidence type="ECO:0000313" key="2">
    <source>
        <dbReference type="EMBL" id="KAF4625860.1"/>
    </source>
</evidence>
<proteinExistence type="predicted"/>
<evidence type="ECO:0000313" key="3">
    <source>
        <dbReference type="Proteomes" id="UP000566819"/>
    </source>
</evidence>
<keyword evidence="1" id="KW-0812">Transmembrane</keyword>
<dbReference type="EMBL" id="JAAMPI010001279">
    <property type="protein sequence ID" value="KAF4625860.1"/>
    <property type="molecule type" value="Genomic_DNA"/>
</dbReference>
<accession>A0A8H4VZA6</accession>
<dbReference type="Proteomes" id="UP000566819">
    <property type="component" value="Unassembled WGS sequence"/>
</dbReference>
<gene>
    <name evidence="2" type="ORF">G7Y89_g12304</name>
</gene>
<sequence>MDSRTFPLSEGTKRVLLTTMLGLQSKEFVDDSYFAYYQRLVEGSRANSLKSCHREIANLVVPFRQPAATRREIEELLRLRLSNSELEDVEGIFDDAVNLAVRLLLMMRTGNIVTSGSLITLSRETKVDWKEGTIVEFVKRHFVHQNAIDERVKFERIFNARNLERIGGVEVRWTCNLADHLRMLDDDQAVEIFHYASFLRLHEKSPILPPALIDETLRTLALLLPEHDHEVEKWFCTHQTKLQKRGKLPLDATARECGQLKVEERQIDNFEYWHDRLVILKQVFDEAEPNSVRQWWCDRRKRVQWYTFWVAAIVLALTIVFGLVQCVEAVQRRPGRYRESNNLVRICLDTSQIAQHRPAEQKIYWQTSHDGIQDRALHTGVPIAQLRNFKRNGPKTFEGLTNGAI</sequence>
<dbReference type="OrthoDB" id="5428890at2759"/>
<keyword evidence="1" id="KW-0472">Membrane</keyword>
<feature type="transmembrane region" description="Helical" evidence="1">
    <location>
        <begin position="303"/>
        <end position="324"/>
    </location>
</feature>